<feature type="region of interest" description="Disordered" evidence="6">
    <location>
        <begin position="248"/>
        <end position="270"/>
    </location>
</feature>
<dbReference type="PANTHER" id="PTHR24409:SF295">
    <property type="entry name" value="AZ2-RELATED"/>
    <property type="match status" value="1"/>
</dbReference>
<keyword evidence="1" id="KW-0479">Metal-binding</keyword>
<evidence type="ECO:0000256" key="2">
    <source>
        <dbReference type="ARBA" id="ARBA00022737"/>
    </source>
</evidence>
<dbReference type="Pfam" id="PF00096">
    <property type="entry name" value="zf-C2H2"/>
    <property type="match status" value="1"/>
</dbReference>
<dbReference type="InterPro" id="IPR013087">
    <property type="entry name" value="Znf_C2H2_type"/>
</dbReference>
<reference evidence="8" key="1">
    <citation type="submission" date="2021-01" db="EMBL/GenBank/DDBJ databases">
        <authorList>
            <person name="Kaushik A."/>
        </authorList>
    </citation>
    <scope>NUCLEOTIDE SEQUENCE</scope>
    <source>
        <strain evidence="8">Type strain: AG8-Rh-89/</strain>
    </source>
</reference>
<gene>
    <name evidence="8" type="ORF">RDB_LOCUS116180</name>
</gene>
<feature type="compositionally biased region" description="Polar residues" evidence="6">
    <location>
        <begin position="290"/>
        <end position="319"/>
    </location>
</feature>
<dbReference type="InterPro" id="IPR036236">
    <property type="entry name" value="Znf_C2H2_sf"/>
</dbReference>
<evidence type="ECO:0000256" key="3">
    <source>
        <dbReference type="ARBA" id="ARBA00022771"/>
    </source>
</evidence>
<dbReference type="PROSITE" id="PS50157">
    <property type="entry name" value="ZINC_FINGER_C2H2_2"/>
    <property type="match status" value="1"/>
</dbReference>
<evidence type="ECO:0000256" key="4">
    <source>
        <dbReference type="ARBA" id="ARBA00022833"/>
    </source>
</evidence>
<dbReference type="Proteomes" id="UP000663850">
    <property type="component" value="Unassembled WGS sequence"/>
</dbReference>
<dbReference type="SUPFAM" id="SSF57667">
    <property type="entry name" value="beta-beta-alpha zinc fingers"/>
    <property type="match status" value="1"/>
</dbReference>
<dbReference type="Gene3D" id="3.30.160.60">
    <property type="entry name" value="Classic Zinc Finger"/>
    <property type="match status" value="1"/>
</dbReference>
<feature type="region of interest" description="Disordered" evidence="6">
    <location>
        <begin position="173"/>
        <end position="210"/>
    </location>
</feature>
<dbReference type="SMART" id="SM00355">
    <property type="entry name" value="ZnF_C2H2"/>
    <property type="match status" value="2"/>
</dbReference>
<evidence type="ECO:0000256" key="5">
    <source>
        <dbReference type="PROSITE-ProRule" id="PRU00042"/>
    </source>
</evidence>
<feature type="domain" description="C2H2-type" evidence="7">
    <location>
        <begin position="551"/>
        <end position="578"/>
    </location>
</feature>
<keyword evidence="3 5" id="KW-0863">Zinc-finger</keyword>
<dbReference type="GO" id="GO:0000981">
    <property type="term" value="F:DNA-binding transcription factor activity, RNA polymerase II-specific"/>
    <property type="evidence" value="ECO:0007669"/>
    <property type="project" value="TreeGrafter"/>
</dbReference>
<proteinExistence type="predicted"/>
<feature type="compositionally biased region" description="Polar residues" evidence="6">
    <location>
        <begin position="191"/>
        <end position="208"/>
    </location>
</feature>
<feature type="region of interest" description="Disordered" evidence="6">
    <location>
        <begin position="290"/>
        <end position="347"/>
    </location>
</feature>
<keyword evidence="2" id="KW-0677">Repeat</keyword>
<dbReference type="PANTHER" id="PTHR24409">
    <property type="entry name" value="ZINC FINGER PROTEIN 142"/>
    <property type="match status" value="1"/>
</dbReference>
<evidence type="ECO:0000256" key="6">
    <source>
        <dbReference type="SAM" id="MobiDB-lite"/>
    </source>
</evidence>
<feature type="non-terminal residue" evidence="8">
    <location>
        <position position="1"/>
    </location>
</feature>
<dbReference type="FunFam" id="3.30.160.60:FF:000446">
    <property type="entry name" value="Zinc finger protein"/>
    <property type="match status" value="1"/>
</dbReference>
<feature type="compositionally biased region" description="Polar residues" evidence="6">
    <location>
        <begin position="335"/>
        <end position="345"/>
    </location>
</feature>
<evidence type="ECO:0000259" key="7">
    <source>
        <dbReference type="PROSITE" id="PS50157"/>
    </source>
</evidence>
<dbReference type="EMBL" id="CAJMWZ010006285">
    <property type="protein sequence ID" value="CAE6519517.1"/>
    <property type="molecule type" value="Genomic_DNA"/>
</dbReference>
<evidence type="ECO:0000313" key="8">
    <source>
        <dbReference type="EMBL" id="CAE6519517.1"/>
    </source>
</evidence>
<feature type="region of interest" description="Disordered" evidence="6">
    <location>
        <begin position="399"/>
        <end position="455"/>
    </location>
</feature>
<dbReference type="GO" id="GO:0000977">
    <property type="term" value="F:RNA polymerase II transcription regulatory region sequence-specific DNA binding"/>
    <property type="evidence" value="ECO:0007669"/>
    <property type="project" value="TreeGrafter"/>
</dbReference>
<name>A0A8H3DDV4_9AGAM</name>
<dbReference type="PROSITE" id="PS00028">
    <property type="entry name" value="ZINC_FINGER_C2H2_1"/>
    <property type="match status" value="1"/>
</dbReference>
<comment type="caution">
    <text evidence="8">The sequence shown here is derived from an EMBL/GenBank/DDBJ whole genome shotgun (WGS) entry which is preliminary data.</text>
</comment>
<evidence type="ECO:0000313" key="9">
    <source>
        <dbReference type="Proteomes" id="UP000663850"/>
    </source>
</evidence>
<sequence length="610" mass="66461">MAPADLLVQSAEYGRGLFTAPPRSPCTSPVNQAFDLRLKGPSGCSPHKGERAPHVLSPIKVDNKIKHSRSTKRRHELQYASSNFLYCIVQKNVPAAGDDLQPVDTTGFASINLTVKAEPDLDDFCPLLKSLSRPNHLPITQVPKHEHSTGFAVKMKPDQDLKLDSESRVFDRKDSIPPTATIPGTPDAGHCSNQNSRGVTSTHTSTGNVVRPPLFNDRRISPYSRLVLDSYLRRLLLRRIRINRRLAPAAAQDSQPPEENEENLPNHRDAPQSTRLLKSLYGLAQCLRSQPEASGSSLNHSDTSNTPEFNQEQSDGAQDSNTNGAANGSVNNSGQHTNSGANETNELGLADLDPSSLYQLGTFLRTLALQLDSHSANAGTSQNALDSVYMSPDFPAPWHTHMNDPGSHGDFLPGDFSSTSGTQTLPQSHFAEPYPGSPSPSQQFSPSVNGSQPQTDVNASAITTSAHIRSFVGRESSSYVHSDEYGHLLPDDIMLNQHFPALNSHDNSVAIPNPNVNSGVHQYVHVFRAGRLDPEPSTLTGAHRTRGPNSNICEVCGKGFRRSGYLKSHMHLHTGVKLHQCPHCHKCLAYPSGLSKHVKRCAAKVRQPKQ</sequence>
<dbReference type="GO" id="GO:0005634">
    <property type="term" value="C:nucleus"/>
    <property type="evidence" value="ECO:0007669"/>
    <property type="project" value="TreeGrafter"/>
</dbReference>
<organism evidence="8 9">
    <name type="scientific">Rhizoctonia solani</name>
    <dbReference type="NCBI Taxonomy" id="456999"/>
    <lineage>
        <taxon>Eukaryota</taxon>
        <taxon>Fungi</taxon>
        <taxon>Dikarya</taxon>
        <taxon>Basidiomycota</taxon>
        <taxon>Agaricomycotina</taxon>
        <taxon>Agaricomycetes</taxon>
        <taxon>Cantharellales</taxon>
        <taxon>Ceratobasidiaceae</taxon>
        <taxon>Rhizoctonia</taxon>
    </lineage>
</organism>
<accession>A0A8H3DDV4</accession>
<evidence type="ECO:0000256" key="1">
    <source>
        <dbReference type="ARBA" id="ARBA00022723"/>
    </source>
</evidence>
<dbReference type="GO" id="GO:0008270">
    <property type="term" value="F:zinc ion binding"/>
    <property type="evidence" value="ECO:0007669"/>
    <property type="project" value="UniProtKB-KW"/>
</dbReference>
<feature type="compositionally biased region" description="Low complexity" evidence="6">
    <location>
        <begin position="320"/>
        <end position="334"/>
    </location>
</feature>
<dbReference type="AlphaFoldDB" id="A0A8H3DDV4"/>
<keyword evidence="4" id="KW-0862">Zinc</keyword>
<feature type="compositionally biased region" description="Polar residues" evidence="6">
    <location>
        <begin position="416"/>
        <end position="427"/>
    </location>
</feature>
<protein>
    <recommendedName>
        <fullName evidence="7">C2H2-type domain-containing protein</fullName>
    </recommendedName>
</protein>